<reference evidence="1 2" key="1">
    <citation type="submission" date="2019-10" db="EMBL/GenBank/DDBJ databases">
        <title>A novel species.</title>
        <authorList>
            <person name="Gao J."/>
        </authorList>
    </citation>
    <scope>NUCLEOTIDE SEQUENCE [LARGE SCALE GENOMIC DNA]</scope>
    <source>
        <strain evidence="1 2">QMT-28</strain>
    </source>
</reference>
<dbReference type="AlphaFoldDB" id="A0A5Q0LHT9"/>
<name>A0A5Q0LHT9_9ACTN</name>
<accession>A0A5Q0LHT9</accession>
<evidence type="ECO:0000313" key="1">
    <source>
        <dbReference type="EMBL" id="QFZ76598.1"/>
    </source>
</evidence>
<organism evidence="1 2">
    <name type="scientific">Streptomyces fagopyri</name>
    <dbReference type="NCBI Taxonomy" id="2662397"/>
    <lineage>
        <taxon>Bacteria</taxon>
        <taxon>Bacillati</taxon>
        <taxon>Actinomycetota</taxon>
        <taxon>Actinomycetes</taxon>
        <taxon>Kitasatosporales</taxon>
        <taxon>Streptomycetaceae</taxon>
        <taxon>Streptomyces</taxon>
    </lineage>
</organism>
<keyword evidence="2" id="KW-1185">Reference proteome</keyword>
<evidence type="ECO:0000313" key="2">
    <source>
        <dbReference type="Proteomes" id="UP000326179"/>
    </source>
</evidence>
<dbReference type="EMBL" id="CP045643">
    <property type="protein sequence ID" value="QFZ76598.1"/>
    <property type="molecule type" value="Genomic_DNA"/>
</dbReference>
<dbReference type="Proteomes" id="UP000326179">
    <property type="component" value="Chromosome"/>
</dbReference>
<proteinExistence type="predicted"/>
<sequence length="67" mass="7183">MPAHQRPRITDTSPIPYRSTACRLGTHHACSESSPDAAPVDVPVVYEACACPCHSTPSRPAPTEVQQ</sequence>
<dbReference type="KEGG" id="sfy:GFH48_28010"/>
<protein>
    <submittedName>
        <fullName evidence="1">Uncharacterized protein</fullName>
    </submittedName>
</protein>
<gene>
    <name evidence="1" type="ORF">GFH48_28010</name>
</gene>